<keyword evidence="5" id="KW-1185">Reference proteome</keyword>
<evidence type="ECO:0000313" key="4">
    <source>
        <dbReference type="EMBL" id="MFF0452905.1"/>
    </source>
</evidence>
<dbReference type="Gene3D" id="2.30.110.10">
    <property type="entry name" value="Electron Transport, Fmn-binding Protein, Chain A"/>
    <property type="match status" value="1"/>
</dbReference>
<dbReference type="Pfam" id="PF01613">
    <property type="entry name" value="Flavin_Reduct"/>
    <property type="match status" value="1"/>
</dbReference>
<dbReference type="EMBL" id="JBIALX010000002">
    <property type="protein sequence ID" value="MFF0452905.1"/>
    <property type="molecule type" value="Genomic_DNA"/>
</dbReference>
<evidence type="ECO:0000259" key="3">
    <source>
        <dbReference type="SMART" id="SM00903"/>
    </source>
</evidence>
<dbReference type="SUPFAM" id="SSF50475">
    <property type="entry name" value="FMN-binding split barrel"/>
    <property type="match status" value="1"/>
</dbReference>
<sequence>MEHNPPTTSQAAVLTSPENGTHQFRSAARLFASGVGVVAAQADDRILAKTVSSFSSVSLDPPLISVCIGSGAPLLSALRRSGSFTVSILRSTQHRISAALSAPGSGHAGTEALGIATTPSRSGAAVIDGYLSYFDCGVENLFDGGDHTIVIGRVVGADSVEGEPLLYFDGGYRRLHIPS</sequence>
<comment type="similarity">
    <text evidence="1">Belongs to the non-flavoprotein flavin reductase family.</text>
</comment>
<protein>
    <submittedName>
        <fullName evidence="4">Flavin reductase family protein</fullName>
        <ecNumber evidence="4">1.5.1.-</ecNumber>
    </submittedName>
</protein>
<name>A0ABW6NCN3_9NOCA</name>
<dbReference type="RefSeq" id="WP_387249638.1">
    <property type="nucleotide sequence ID" value="NZ_JBIALX010000002.1"/>
</dbReference>
<proteinExistence type="inferred from homology"/>
<dbReference type="InterPro" id="IPR012349">
    <property type="entry name" value="Split_barrel_FMN-bd"/>
</dbReference>
<evidence type="ECO:0000256" key="2">
    <source>
        <dbReference type="ARBA" id="ARBA00023002"/>
    </source>
</evidence>
<dbReference type="GO" id="GO:0016491">
    <property type="term" value="F:oxidoreductase activity"/>
    <property type="evidence" value="ECO:0007669"/>
    <property type="project" value="UniProtKB-KW"/>
</dbReference>
<reference evidence="4 5" key="1">
    <citation type="submission" date="2024-10" db="EMBL/GenBank/DDBJ databases">
        <title>The Natural Products Discovery Center: Release of the First 8490 Sequenced Strains for Exploring Actinobacteria Biosynthetic Diversity.</title>
        <authorList>
            <person name="Kalkreuter E."/>
            <person name="Kautsar S.A."/>
            <person name="Yang D."/>
            <person name="Bader C.D."/>
            <person name="Teijaro C.N."/>
            <person name="Fluegel L."/>
            <person name="Davis C.M."/>
            <person name="Simpson J.R."/>
            <person name="Lauterbach L."/>
            <person name="Steele A.D."/>
            <person name="Gui C."/>
            <person name="Meng S."/>
            <person name="Li G."/>
            <person name="Viehrig K."/>
            <person name="Ye F."/>
            <person name="Su P."/>
            <person name="Kiefer A.F."/>
            <person name="Nichols A."/>
            <person name="Cepeda A.J."/>
            <person name="Yan W."/>
            <person name="Fan B."/>
            <person name="Jiang Y."/>
            <person name="Adhikari A."/>
            <person name="Zheng C.-J."/>
            <person name="Schuster L."/>
            <person name="Cowan T.M."/>
            <person name="Smanski M.J."/>
            <person name="Chevrette M.G."/>
            <person name="De Carvalho L.P.S."/>
            <person name="Shen B."/>
        </authorList>
    </citation>
    <scope>NUCLEOTIDE SEQUENCE [LARGE SCALE GENOMIC DNA]</scope>
    <source>
        <strain evidence="4 5">NPDC004550</strain>
    </source>
</reference>
<dbReference type="Proteomes" id="UP001601521">
    <property type="component" value="Unassembled WGS sequence"/>
</dbReference>
<dbReference type="PANTHER" id="PTHR30466">
    <property type="entry name" value="FLAVIN REDUCTASE"/>
    <property type="match status" value="1"/>
</dbReference>
<dbReference type="PANTHER" id="PTHR30466:SF1">
    <property type="entry name" value="FMN REDUCTASE (NADH) RUTF"/>
    <property type="match status" value="1"/>
</dbReference>
<organism evidence="4 5">
    <name type="scientific">Nocardia africana</name>
    <dbReference type="NCBI Taxonomy" id="134964"/>
    <lineage>
        <taxon>Bacteria</taxon>
        <taxon>Bacillati</taxon>
        <taxon>Actinomycetota</taxon>
        <taxon>Actinomycetes</taxon>
        <taxon>Mycobacteriales</taxon>
        <taxon>Nocardiaceae</taxon>
        <taxon>Nocardia</taxon>
    </lineage>
</organism>
<dbReference type="SMART" id="SM00903">
    <property type="entry name" value="Flavin_Reduct"/>
    <property type="match status" value="1"/>
</dbReference>
<dbReference type="InterPro" id="IPR002563">
    <property type="entry name" value="Flavin_Rdtase-like_dom"/>
</dbReference>
<accession>A0ABW6NCN3</accession>
<evidence type="ECO:0000256" key="1">
    <source>
        <dbReference type="ARBA" id="ARBA00008898"/>
    </source>
</evidence>
<feature type="domain" description="Flavin reductase like" evidence="3">
    <location>
        <begin position="28"/>
        <end position="174"/>
    </location>
</feature>
<dbReference type="EC" id="1.5.1.-" evidence="4"/>
<evidence type="ECO:0000313" key="5">
    <source>
        <dbReference type="Proteomes" id="UP001601521"/>
    </source>
</evidence>
<dbReference type="InterPro" id="IPR050268">
    <property type="entry name" value="NADH-dep_flavin_reductase"/>
</dbReference>
<keyword evidence="2 4" id="KW-0560">Oxidoreductase</keyword>
<gene>
    <name evidence="4" type="ORF">ACFYTH_06000</name>
</gene>
<comment type="caution">
    <text evidence="4">The sequence shown here is derived from an EMBL/GenBank/DDBJ whole genome shotgun (WGS) entry which is preliminary data.</text>
</comment>